<evidence type="ECO:0008006" key="7">
    <source>
        <dbReference type="Google" id="ProtNLM"/>
    </source>
</evidence>
<dbReference type="EnsemblMetazoa" id="XM_019906522.1">
    <property type="protein sequence ID" value="XP_019762081.1"/>
    <property type="gene ID" value="LOC109539013"/>
</dbReference>
<dbReference type="EMBL" id="KB740994">
    <property type="protein sequence ID" value="ENN75970.1"/>
    <property type="molecule type" value="Genomic_DNA"/>
</dbReference>
<protein>
    <recommendedName>
        <fullName evidence="7">Protein phosphatase 1 regulatory subunit 35 C-terminal domain-containing protein</fullName>
    </recommendedName>
</protein>
<evidence type="ECO:0000313" key="5">
    <source>
        <dbReference type="Proteomes" id="UP000019118"/>
    </source>
</evidence>
<proteinExistence type="predicted"/>
<dbReference type="HOGENOM" id="CLU_1397668_0_0_1"/>
<evidence type="ECO:0000256" key="1">
    <source>
        <dbReference type="SAM" id="MobiDB-lite"/>
    </source>
</evidence>
<dbReference type="AlphaFoldDB" id="N6U323"/>
<evidence type="ECO:0000313" key="2">
    <source>
        <dbReference type="EMBL" id="ENN75970.1"/>
    </source>
</evidence>
<dbReference type="EMBL" id="KB632356">
    <property type="protein sequence ID" value="ERL93423.1"/>
    <property type="molecule type" value="Genomic_DNA"/>
</dbReference>
<evidence type="ECO:0000313" key="4">
    <source>
        <dbReference type="EnsemblMetazoa" id="XP_019762081.1"/>
    </source>
</evidence>
<organism evidence="2">
    <name type="scientific">Dendroctonus ponderosae</name>
    <name type="common">Mountain pine beetle</name>
    <dbReference type="NCBI Taxonomy" id="77166"/>
    <lineage>
        <taxon>Eukaryota</taxon>
        <taxon>Metazoa</taxon>
        <taxon>Ecdysozoa</taxon>
        <taxon>Arthropoda</taxon>
        <taxon>Hexapoda</taxon>
        <taxon>Insecta</taxon>
        <taxon>Pterygota</taxon>
        <taxon>Neoptera</taxon>
        <taxon>Endopterygota</taxon>
        <taxon>Coleoptera</taxon>
        <taxon>Polyphaga</taxon>
        <taxon>Cucujiformia</taxon>
        <taxon>Curculionidae</taxon>
        <taxon>Scolytinae</taxon>
        <taxon>Dendroctonus</taxon>
    </lineage>
</organism>
<evidence type="ECO:0000313" key="3">
    <source>
        <dbReference type="EMBL" id="ERL93423.1"/>
    </source>
</evidence>
<sequence>MRKSESTLAVKTLVRNPEQPVPKTIGVIPSKETNSSEIGVNSTSSTNFPNKVVGYKSKPQVKFNVPERYSSLKLSRKIDEIKNPRKSKTMPDLTKSTADEKLGRQMNFSHTERVFEDLIPLAGFEGKEQPRIAPRNVNDATRDKEPVLADYLEPIKSRSYLCKPRVFDLVEDEEENGPIRNGLDLYKYMQIFDGF</sequence>
<dbReference type="Proteomes" id="UP000030742">
    <property type="component" value="Unassembled WGS sequence"/>
</dbReference>
<reference evidence="5 6" key="1">
    <citation type="journal article" date="2013" name="Genome Biol.">
        <title>Draft genome of the mountain pine beetle, Dendroctonus ponderosae Hopkins, a major forest pest.</title>
        <authorList>
            <person name="Keeling C.I."/>
            <person name="Yuen M.M."/>
            <person name="Liao N.Y."/>
            <person name="Docking T.R."/>
            <person name="Chan S.K."/>
            <person name="Taylor G.A."/>
            <person name="Palmquist D.L."/>
            <person name="Jackman S.D."/>
            <person name="Nguyen A."/>
            <person name="Li M."/>
            <person name="Henderson H."/>
            <person name="Janes J.K."/>
            <person name="Zhao Y."/>
            <person name="Pandoh P."/>
            <person name="Moore R."/>
            <person name="Sperling F.A."/>
            <person name="Huber D.P."/>
            <person name="Birol I."/>
            <person name="Jones S.J."/>
            <person name="Bohlmann J."/>
        </authorList>
    </citation>
    <scope>NUCLEOTIDE SEQUENCE</scope>
</reference>
<reference evidence="4" key="2">
    <citation type="submission" date="2024-08" db="UniProtKB">
        <authorList>
            <consortium name="EnsemblMetazoa"/>
        </authorList>
    </citation>
    <scope>IDENTIFICATION</scope>
</reference>
<dbReference type="KEGG" id="dpa:109539013"/>
<feature type="compositionally biased region" description="Polar residues" evidence="1">
    <location>
        <begin position="31"/>
        <end position="49"/>
    </location>
</feature>
<feature type="region of interest" description="Disordered" evidence="1">
    <location>
        <begin position="1"/>
        <end position="51"/>
    </location>
</feature>
<dbReference type="Proteomes" id="UP000019118">
    <property type="component" value="Unassembled WGS sequence"/>
</dbReference>
<dbReference type="OrthoDB" id="8191506at2759"/>
<gene>
    <name evidence="4" type="primary">109539013</name>
    <name evidence="3" type="ORF">D910_10715</name>
    <name evidence="2" type="ORF">YQE_07504</name>
</gene>
<accession>N6U323</accession>
<evidence type="ECO:0000313" key="6">
    <source>
        <dbReference type="Proteomes" id="UP000030742"/>
    </source>
</evidence>
<feature type="non-terminal residue" evidence="2">
    <location>
        <position position="1"/>
    </location>
</feature>
<name>N6U323_DENPD</name>
<keyword evidence="5" id="KW-1185">Reference proteome</keyword>